<evidence type="ECO:0000313" key="3">
    <source>
        <dbReference type="Proteomes" id="UP000837857"/>
    </source>
</evidence>
<organism evidence="2 3">
    <name type="scientific">Iphiclides podalirius</name>
    <name type="common">scarce swallowtail</name>
    <dbReference type="NCBI Taxonomy" id="110791"/>
    <lineage>
        <taxon>Eukaryota</taxon>
        <taxon>Metazoa</taxon>
        <taxon>Ecdysozoa</taxon>
        <taxon>Arthropoda</taxon>
        <taxon>Hexapoda</taxon>
        <taxon>Insecta</taxon>
        <taxon>Pterygota</taxon>
        <taxon>Neoptera</taxon>
        <taxon>Endopterygota</taxon>
        <taxon>Lepidoptera</taxon>
        <taxon>Glossata</taxon>
        <taxon>Ditrysia</taxon>
        <taxon>Papilionoidea</taxon>
        <taxon>Papilionidae</taxon>
        <taxon>Papilioninae</taxon>
        <taxon>Iphiclides</taxon>
    </lineage>
</organism>
<accession>A0ABN8HME2</accession>
<dbReference type="EMBL" id="OW152822">
    <property type="protein sequence ID" value="CAH2037099.1"/>
    <property type="molecule type" value="Genomic_DNA"/>
</dbReference>
<reference evidence="2" key="1">
    <citation type="submission" date="2022-03" db="EMBL/GenBank/DDBJ databases">
        <authorList>
            <person name="Martin H S."/>
        </authorList>
    </citation>
    <scope>NUCLEOTIDE SEQUENCE</scope>
</reference>
<feature type="chain" id="PRO_5047161289" evidence="1">
    <location>
        <begin position="25"/>
        <end position="74"/>
    </location>
</feature>
<name>A0ABN8HME2_9NEOP</name>
<evidence type="ECO:0000313" key="2">
    <source>
        <dbReference type="EMBL" id="CAH2037099.1"/>
    </source>
</evidence>
<proteinExistence type="predicted"/>
<keyword evidence="3" id="KW-1185">Reference proteome</keyword>
<feature type="signal peptide" evidence="1">
    <location>
        <begin position="1"/>
        <end position="24"/>
    </location>
</feature>
<keyword evidence="1" id="KW-0732">Signal</keyword>
<dbReference type="Proteomes" id="UP000837857">
    <property type="component" value="Chromosome 10"/>
</dbReference>
<sequence>MSGFRKTLTSLMSLTQLTVLWVLGLRKLRFEFDRTRNDCQGRGTIGRAQPSKNYEHSATDNKVEIRTDTIVVQA</sequence>
<protein>
    <submittedName>
        <fullName evidence="2">Uncharacterized protein</fullName>
    </submittedName>
</protein>
<evidence type="ECO:0000256" key="1">
    <source>
        <dbReference type="SAM" id="SignalP"/>
    </source>
</evidence>
<feature type="non-terminal residue" evidence="2">
    <location>
        <position position="74"/>
    </location>
</feature>
<gene>
    <name evidence="2" type="ORF">IPOD504_LOCUS1019</name>
</gene>